<name>A0ABZ2HY27_9HYPH</name>
<keyword evidence="3" id="KW-1185">Reference proteome</keyword>
<proteinExistence type="predicted"/>
<dbReference type="Pfam" id="PF00296">
    <property type="entry name" value="Bac_luciferase"/>
    <property type="match status" value="1"/>
</dbReference>
<dbReference type="EMBL" id="CP146275">
    <property type="protein sequence ID" value="WWT32487.1"/>
    <property type="molecule type" value="Genomic_DNA"/>
</dbReference>
<accession>A0ABZ2HY27</accession>
<protein>
    <submittedName>
        <fullName evidence="2">LLM class flavin-dependent oxidoreductase</fullName>
    </submittedName>
</protein>
<evidence type="ECO:0000313" key="3">
    <source>
        <dbReference type="Proteomes" id="UP001369958"/>
    </source>
</evidence>
<gene>
    <name evidence="2" type="ORF">V6617_15965</name>
</gene>
<dbReference type="RefSeq" id="WP_338607912.1">
    <property type="nucleotide sequence ID" value="NZ_CP146275.1"/>
</dbReference>
<dbReference type="Gene3D" id="3.20.20.30">
    <property type="entry name" value="Luciferase-like domain"/>
    <property type="match status" value="1"/>
</dbReference>
<dbReference type="SUPFAM" id="SSF51679">
    <property type="entry name" value="Bacterial luciferase-like"/>
    <property type="match status" value="1"/>
</dbReference>
<dbReference type="PANTHER" id="PTHR30137:SF6">
    <property type="entry name" value="LUCIFERASE-LIKE MONOOXYGENASE"/>
    <property type="match status" value="1"/>
</dbReference>
<dbReference type="Proteomes" id="UP001369958">
    <property type="component" value="Chromosome"/>
</dbReference>
<dbReference type="InterPro" id="IPR036661">
    <property type="entry name" value="Luciferase-like_sf"/>
</dbReference>
<feature type="domain" description="Luciferase-like" evidence="1">
    <location>
        <begin position="17"/>
        <end position="294"/>
    </location>
</feature>
<sequence length="342" mass="37566">MRIDIAGFTRGSKTLEHHAVLDFCARMDRLGYDGIWFNEFHFQQPPDPYPSTLLLAAAIFARTKRIRVGTSIVVLPLYHPWLLAEQIAQLHWQSAGRFDLGIGRGTHPSTLDALGIASGATRDRFEQSLALMKSAWVRPTLIPEDGAWPGSSVPVGPLLPEGAEIPVYAAGSTAETIGFAVAQHLPLLLSLEPPEQRQLSVYDAITGNRSGRYPANFSISRYLTVAPTRAEALAAVDALLPRLYERRKRYAIAQNRPLDMIKPIDRDFFLSQQMVAGSPDDCVEQLASLRDQTGIESIRLIFNCNGEVPEPEADAMATLFGQEALGALQTLSPSITIPTEVH</sequence>
<dbReference type="InterPro" id="IPR050766">
    <property type="entry name" value="Bact_Lucif_Oxidored"/>
</dbReference>
<dbReference type="PANTHER" id="PTHR30137">
    <property type="entry name" value="LUCIFERASE-LIKE MONOOXYGENASE"/>
    <property type="match status" value="1"/>
</dbReference>
<organism evidence="2 3">
    <name type="scientific">Pelagibacterium nitratireducens</name>
    <dbReference type="NCBI Taxonomy" id="1046114"/>
    <lineage>
        <taxon>Bacteria</taxon>
        <taxon>Pseudomonadati</taxon>
        <taxon>Pseudomonadota</taxon>
        <taxon>Alphaproteobacteria</taxon>
        <taxon>Hyphomicrobiales</taxon>
        <taxon>Devosiaceae</taxon>
        <taxon>Pelagibacterium</taxon>
    </lineage>
</organism>
<evidence type="ECO:0000313" key="2">
    <source>
        <dbReference type="EMBL" id="WWT32487.1"/>
    </source>
</evidence>
<reference evidence="2 3" key="1">
    <citation type="submission" date="2024-02" db="EMBL/GenBank/DDBJ databases">
        <title>Complete genome sequence of Pelagibacterium nitratireducens ZH15.</title>
        <authorList>
            <person name="Zhao L.H."/>
        </authorList>
    </citation>
    <scope>NUCLEOTIDE SEQUENCE [LARGE SCALE GENOMIC DNA]</scope>
    <source>
        <strain evidence="2 3">ZH15</strain>
    </source>
</reference>
<dbReference type="InterPro" id="IPR011251">
    <property type="entry name" value="Luciferase-like_dom"/>
</dbReference>
<evidence type="ECO:0000259" key="1">
    <source>
        <dbReference type="Pfam" id="PF00296"/>
    </source>
</evidence>